<comment type="caution">
    <text evidence="11">The sequence shown here is derived from an EMBL/GenBank/DDBJ whole genome shotgun (WGS) entry which is preliminary data.</text>
</comment>
<dbReference type="PANTHER" id="PTHR24305:SF166">
    <property type="entry name" value="CYTOCHROME P450 12A4, MITOCHONDRIAL-RELATED"/>
    <property type="match status" value="1"/>
</dbReference>
<dbReference type="InterPro" id="IPR036396">
    <property type="entry name" value="Cyt_P450_sf"/>
</dbReference>
<reference evidence="11 12" key="1">
    <citation type="submission" date="2021-08" db="EMBL/GenBank/DDBJ databases">
        <title>Draft Genome Sequence of Phanerochaete sordida strain YK-624.</title>
        <authorList>
            <person name="Mori T."/>
            <person name="Dohra H."/>
            <person name="Suzuki T."/>
            <person name="Kawagishi H."/>
            <person name="Hirai H."/>
        </authorList>
    </citation>
    <scope>NUCLEOTIDE SEQUENCE [LARGE SCALE GENOMIC DNA]</scope>
    <source>
        <strain evidence="11 12">YK-624</strain>
    </source>
</reference>
<dbReference type="Gene3D" id="1.10.630.10">
    <property type="entry name" value="Cytochrome P450"/>
    <property type="match status" value="1"/>
</dbReference>
<gene>
    <name evidence="11" type="ORF">PsYK624_003890</name>
</gene>
<dbReference type="GO" id="GO:0016705">
    <property type="term" value="F:oxidoreductase activity, acting on paired donors, with incorporation or reduction of molecular oxygen"/>
    <property type="evidence" value="ECO:0007669"/>
    <property type="project" value="InterPro"/>
</dbReference>
<comment type="pathway">
    <text evidence="2">Secondary metabolite biosynthesis.</text>
</comment>
<dbReference type="InterPro" id="IPR001128">
    <property type="entry name" value="Cyt_P450"/>
</dbReference>
<dbReference type="GO" id="GO:0005506">
    <property type="term" value="F:iron ion binding"/>
    <property type="evidence" value="ECO:0007669"/>
    <property type="project" value="InterPro"/>
</dbReference>
<dbReference type="InterPro" id="IPR050121">
    <property type="entry name" value="Cytochrome_P450_monoxygenase"/>
</dbReference>
<dbReference type="GO" id="GO:0004497">
    <property type="term" value="F:monooxygenase activity"/>
    <property type="evidence" value="ECO:0007669"/>
    <property type="project" value="UniProtKB-KW"/>
</dbReference>
<evidence type="ECO:0000256" key="3">
    <source>
        <dbReference type="ARBA" id="ARBA00010617"/>
    </source>
</evidence>
<dbReference type="GO" id="GO:0020037">
    <property type="term" value="F:heme binding"/>
    <property type="evidence" value="ECO:0007669"/>
    <property type="project" value="InterPro"/>
</dbReference>
<name>A0A9P3L7T5_9APHY</name>
<keyword evidence="7 9" id="KW-0408">Iron</keyword>
<feature type="signal peptide" evidence="10">
    <location>
        <begin position="1"/>
        <end position="22"/>
    </location>
</feature>
<evidence type="ECO:0000256" key="10">
    <source>
        <dbReference type="SAM" id="SignalP"/>
    </source>
</evidence>
<feature type="chain" id="PRO_5040423075" evidence="10">
    <location>
        <begin position="23"/>
        <end position="537"/>
    </location>
</feature>
<evidence type="ECO:0000256" key="4">
    <source>
        <dbReference type="ARBA" id="ARBA00022617"/>
    </source>
</evidence>
<evidence type="ECO:0000313" key="12">
    <source>
        <dbReference type="Proteomes" id="UP000703269"/>
    </source>
</evidence>
<dbReference type="Proteomes" id="UP000703269">
    <property type="component" value="Unassembled WGS sequence"/>
</dbReference>
<evidence type="ECO:0000256" key="1">
    <source>
        <dbReference type="ARBA" id="ARBA00001971"/>
    </source>
</evidence>
<dbReference type="EMBL" id="BPQB01000001">
    <property type="protein sequence ID" value="GJE84313.1"/>
    <property type="molecule type" value="Genomic_DNA"/>
</dbReference>
<keyword evidence="8" id="KW-0503">Monooxygenase</keyword>
<accession>A0A9P3L7T5</accession>
<feature type="binding site" description="axial binding residue" evidence="9">
    <location>
        <position position="477"/>
    </location>
    <ligand>
        <name>heme</name>
        <dbReference type="ChEBI" id="CHEBI:30413"/>
    </ligand>
    <ligandPart>
        <name>Fe</name>
        <dbReference type="ChEBI" id="CHEBI:18248"/>
    </ligandPart>
</feature>
<keyword evidence="4 9" id="KW-0349">Heme</keyword>
<keyword evidence="5 9" id="KW-0479">Metal-binding</keyword>
<organism evidence="11 12">
    <name type="scientific">Phanerochaete sordida</name>
    <dbReference type="NCBI Taxonomy" id="48140"/>
    <lineage>
        <taxon>Eukaryota</taxon>
        <taxon>Fungi</taxon>
        <taxon>Dikarya</taxon>
        <taxon>Basidiomycota</taxon>
        <taxon>Agaricomycotina</taxon>
        <taxon>Agaricomycetes</taxon>
        <taxon>Polyporales</taxon>
        <taxon>Phanerochaetaceae</taxon>
        <taxon>Phanerochaete</taxon>
    </lineage>
</organism>
<evidence type="ECO:0000256" key="9">
    <source>
        <dbReference type="PIRSR" id="PIRSR602403-1"/>
    </source>
</evidence>
<comment type="cofactor">
    <cofactor evidence="1 9">
        <name>heme</name>
        <dbReference type="ChEBI" id="CHEBI:30413"/>
    </cofactor>
</comment>
<dbReference type="OrthoDB" id="1470350at2759"/>
<protein>
    <submittedName>
        <fullName evidence="11">Cytochrome P450</fullName>
    </submittedName>
</protein>
<evidence type="ECO:0000256" key="2">
    <source>
        <dbReference type="ARBA" id="ARBA00005179"/>
    </source>
</evidence>
<dbReference type="SUPFAM" id="SSF48264">
    <property type="entry name" value="Cytochrome P450"/>
    <property type="match status" value="1"/>
</dbReference>
<evidence type="ECO:0000256" key="5">
    <source>
        <dbReference type="ARBA" id="ARBA00022723"/>
    </source>
</evidence>
<keyword evidence="10" id="KW-0732">Signal</keyword>
<dbReference type="InterPro" id="IPR002403">
    <property type="entry name" value="Cyt_P450_E_grp-IV"/>
</dbReference>
<keyword evidence="6" id="KW-0560">Oxidoreductase</keyword>
<dbReference type="PRINTS" id="PR00465">
    <property type="entry name" value="EP450IV"/>
</dbReference>
<proteinExistence type="inferred from homology"/>
<dbReference type="PANTHER" id="PTHR24305">
    <property type="entry name" value="CYTOCHROME P450"/>
    <property type="match status" value="1"/>
</dbReference>
<dbReference type="AlphaFoldDB" id="A0A9P3L7T5"/>
<evidence type="ECO:0000256" key="7">
    <source>
        <dbReference type="ARBA" id="ARBA00023004"/>
    </source>
</evidence>
<keyword evidence="12" id="KW-1185">Reference proteome</keyword>
<dbReference type="PRINTS" id="PR00385">
    <property type="entry name" value="P450"/>
</dbReference>
<sequence>MGGLSLHTCLALIAWAVWSVFCGYIVGSPLDNIPGPKRAPLWKGNAHQLYARHAWDFHHHLSENYGQVVKFYAPLGGRGLYVFDPKALHHVVVKDLAIFEEPRWFLHFGPGLFSTSGEHHRRQRKVLNPVFSVNHIRNMTPIFYDVARRLRRGLTAEISSAGPEVEILDWLSRTALELIGQGGLGHSLDTLESRKQNTYRDALKQLLPTHMALHFWRILLPYAVKYVPLSIRRAIGPRLPHPTMQKLRRIIDTMDGQARAIYYAKKGALERGDKSGEHQINDGRDMLSVLMNANRDAPESERLDDEEVIAQISTLVFASTDTTSSTMARLVDLLARNQAVQDKLRAELLDAGPDGEDIPYDRLSELPYLDAICRETLRLYPTVTFMSREARQDTVLPPSTPIEGLDGSLVTQIAIPKDTPIIVGIRACNRNRAVWGEDALEWKPDRWLSSLPGSVSEARVPGIYSHLMSFIGGGRACVGFKFAQLEIKVLLATLLRAFRISPGTREVYWNLASVSYPTLGRDGDKAVTYVQLERIEA</sequence>
<evidence type="ECO:0000256" key="8">
    <source>
        <dbReference type="ARBA" id="ARBA00023033"/>
    </source>
</evidence>
<dbReference type="Pfam" id="PF00067">
    <property type="entry name" value="p450"/>
    <property type="match status" value="1"/>
</dbReference>
<evidence type="ECO:0000256" key="6">
    <source>
        <dbReference type="ARBA" id="ARBA00023002"/>
    </source>
</evidence>
<comment type="similarity">
    <text evidence="3">Belongs to the cytochrome P450 family.</text>
</comment>
<dbReference type="CDD" id="cd11069">
    <property type="entry name" value="CYP_FUM15-like"/>
    <property type="match status" value="1"/>
</dbReference>
<evidence type="ECO:0000313" key="11">
    <source>
        <dbReference type="EMBL" id="GJE84313.1"/>
    </source>
</evidence>